<evidence type="ECO:0000313" key="3">
    <source>
        <dbReference type="WBParaSite" id="jg23105.2"/>
    </source>
</evidence>
<evidence type="ECO:0000259" key="1">
    <source>
        <dbReference type="Pfam" id="PF02520"/>
    </source>
</evidence>
<accession>A0A915DS80</accession>
<feature type="domain" description="SXP/RAL-2 family protein Ani s 5-like cation-binding" evidence="1">
    <location>
        <begin position="67"/>
        <end position="168"/>
    </location>
</feature>
<dbReference type="PANTHER" id="PTHR21593">
    <property type="entry name" value="PRION-LIKE- Q/N-RICH -DOMAIN-BEARING PROTEIN PROTEIN"/>
    <property type="match status" value="1"/>
</dbReference>
<evidence type="ECO:0000313" key="2">
    <source>
        <dbReference type="Proteomes" id="UP000887574"/>
    </source>
</evidence>
<dbReference type="InterPro" id="IPR003677">
    <property type="entry name" value="ANIS5_cation-bd"/>
</dbReference>
<dbReference type="AlphaFoldDB" id="A0A915DS80"/>
<reference evidence="3" key="1">
    <citation type="submission" date="2022-11" db="UniProtKB">
        <authorList>
            <consortium name="WormBaseParasite"/>
        </authorList>
    </citation>
    <scope>IDENTIFICATION</scope>
</reference>
<dbReference type="Proteomes" id="UP000887574">
    <property type="component" value="Unplaced"/>
</dbReference>
<dbReference type="InterPro" id="IPR052823">
    <property type="entry name" value="SXP/RAL-2_related"/>
</dbReference>
<name>A0A915DS80_9BILA</name>
<sequence>MIVCSVVHGQSHHKAISNYNSADFQISGHYARAKRYIAVRRTVCSFWQTFWWKASPPFEFLANVTDEDKQQLFDIFTNLNITKAEKQTQMQQWAANQSEDVQTALTNLTQSRQNATQNAFAKAAYNLTEEAASLLTQIQEVVENQDITQLEECSQIQTLLSEADRSVALQLHIPRIPCNALYGKSGHARIGKIFGHKRGLH</sequence>
<protein>
    <submittedName>
        <fullName evidence="3">SXP/RAL-2 family protein Ani s 5-like cation-binding domain-containing protein</fullName>
    </submittedName>
</protein>
<keyword evidence="2" id="KW-1185">Reference proteome</keyword>
<dbReference type="PANTHER" id="PTHR21593:SF36">
    <property type="entry name" value="DUF148 DOMAIN-CONTAINING PROTEIN-RELATED"/>
    <property type="match status" value="1"/>
</dbReference>
<proteinExistence type="predicted"/>
<dbReference type="WBParaSite" id="jg23105.2">
    <property type="protein sequence ID" value="jg23105.2"/>
    <property type="gene ID" value="jg23105"/>
</dbReference>
<organism evidence="2 3">
    <name type="scientific">Ditylenchus dipsaci</name>
    <dbReference type="NCBI Taxonomy" id="166011"/>
    <lineage>
        <taxon>Eukaryota</taxon>
        <taxon>Metazoa</taxon>
        <taxon>Ecdysozoa</taxon>
        <taxon>Nematoda</taxon>
        <taxon>Chromadorea</taxon>
        <taxon>Rhabditida</taxon>
        <taxon>Tylenchina</taxon>
        <taxon>Tylenchomorpha</taxon>
        <taxon>Sphaerularioidea</taxon>
        <taxon>Anguinidae</taxon>
        <taxon>Anguininae</taxon>
        <taxon>Ditylenchus</taxon>
    </lineage>
</organism>
<dbReference type="Pfam" id="PF02520">
    <property type="entry name" value="ANIS5_cation-bd"/>
    <property type="match status" value="1"/>
</dbReference>